<keyword evidence="19" id="KW-1185">Reference proteome</keyword>
<feature type="region of interest" description="Disordered" evidence="16">
    <location>
        <begin position="607"/>
        <end position="630"/>
    </location>
</feature>
<keyword evidence="5" id="KW-0934">Plastid</keyword>
<evidence type="ECO:0000256" key="9">
    <source>
        <dbReference type="ARBA" id="ARBA00022805"/>
    </source>
</evidence>
<dbReference type="InterPro" id="IPR027417">
    <property type="entry name" value="P-loop_NTPase"/>
</dbReference>
<feature type="compositionally biased region" description="Polar residues" evidence="16">
    <location>
        <begin position="213"/>
        <end position="222"/>
    </location>
</feature>
<keyword evidence="7" id="KW-0479">Metal-binding</keyword>
<gene>
    <name evidence="18" type="ORF">GP486_002343</name>
</gene>
<dbReference type="GO" id="GO:0046872">
    <property type="term" value="F:metal ion binding"/>
    <property type="evidence" value="ECO:0007669"/>
    <property type="project" value="UniProtKB-KW"/>
</dbReference>
<feature type="coiled-coil region" evidence="15">
    <location>
        <begin position="458"/>
        <end position="525"/>
    </location>
</feature>
<keyword evidence="10" id="KW-0460">Magnesium</keyword>
<keyword evidence="11" id="KW-0653">Protein transport</keyword>
<dbReference type="Pfam" id="PF01926">
    <property type="entry name" value="MMR_HSR1"/>
    <property type="match status" value="1"/>
</dbReference>
<dbReference type="InterPro" id="IPR045058">
    <property type="entry name" value="GIMA/IAN/Toc"/>
</dbReference>
<evidence type="ECO:0000259" key="17">
    <source>
        <dbReference type="Pfam" id="PF01926"/>
    </source>
</evidence>
<evidence type="ECO:0000256" key="1">
    <source>
        <dbReference type="ARBA" id="ARBA00001946"/>
    </source>
</evidence>
<feature type="compositionally biased region" description="Acidic residues" evidence="16">
    <location>
        <begin position="617"/>
        <end position="630"/>
    </location>
</feature>
<dbReference type="SUPFAM" id="SSF52540">
    <property type="entry name" value="P-loop containing nucleoside triphosphate hydrolases"/>
    <property type="match status" value="1"/>
</dbReference>
<evidence type="ECO:0000256" key="8">
    <source>
        <dbReference type="ARBA" id="ARBA00022801"/>
    </source>
</evidence>
<evidence type="ECO:0000256" key="13">
    <source>
        <dbReference type="ARBA" id="ARBA00023136"/>
    </source>
</evidence>
<proteinExistence type="predicted"/>
<dbReference type="GO" id="GO:0005525">
    <property type="term" value="F:GTP binding"/>
    <property type="evidence" value="ECO:0007669"/>
    <property type="project" value="InterPro"/>
</dbReference>
<accession>A0A9P8LF90</accession>
<evidence type="ECO:0000256" key="14">
    <source>
        <dbReference type="ARBA" id="ARBA00024013"/>
    </source>
</evidence>
<evidence type="ECO:0000313" key="18">
    <source>
        <dbReference type="EMBL" id="KAH0563088.1"/>
    </source>
</evidence>
<keyword evidence="15" id="KW-0175">Coiled coil</keyword>
<dbReference type="GO" id="GO:0015031">
    <property type="term" value="P:protein transport"/>
    <property type="evidence" value="ECO:0007669"/>
    <property type="project" value="UniProtKB-KW"/>
</dbReference>
<evidence type="ECO:0000256" key="10">
    <source>
        <dbReference type="ARBA" id="ARBA00022842"/>
    </source>
</evidence>
<comment type="cofactor">
    <cofactor evidence="1">
        <name>Mg(2+)</name>
        <dbReference type="ChEBI" id="CHEBI:18420"/>
    </cofactor>
</comment>
<dbReference type="Gene3D" id="3.40.50.300">
    <property type="entry name" value="P-loop containing nucleotide triphosphate hydrolases"/>
    <property type="match status" value="1"/>
</dbReference>
<dbReference type="PANTHER" id="PTHR10903">
    <property type="entry name" value="GTPASE, IMAP FAMILY MEMBER-RELATED"/>
    <property type="match status" value="1"/>
</dbReference>
<sequence length="630" mass="69054">MAPQTTFEVEIVNRSGSGGRKAPGDFWRTGRTGRYNPARFKVLGPIEVGGSRSFTYKKRYFGFIGRLQQESGRQIVKSEIQREATLRPEAANDGACLLARALEGDVLHLELSPVSRLPHGTFSIQCVDPRATPHDFVVGLAHQFDGVLVPVAAVPYSYGVTYTIRPRGPAAPVYVLQQDLNTGQAIPRGVSPGYPIEFRNDQTRLSVAEDSAGNFSTSTSGNVSGGATRGATPGPNLGEARRPIAIAVMGITGAGKSTFIKEVTGNTNIAIGSGVDSTTTEVQVYRTVFDGQEVLLLDTPGFDDTARNEGQILENITGALARIYTSRIPISGVIYLHDISGERLTGSARRYLEMFKKIVGPNAIRNVTLLTTKWDRVSQASYNEGKERDLLSGPWRELVRHHASVRRISLTSGPEAYKSIVRELLQNVATPLQIQQELVDQGLPLNQTSAGLMLDEEIRKATEALRKELTEVHNALQEAQTSHGKEMQELRQSLEEDKGELRKQLDEATQSRNALQQQFDGLRADMLRQLQQQQQQAPQPQPNLANQASSLFHQGLMAQALQLYSQAYQLAFSAFGPYDGRTAEAQHNVQTLQGSYVGSFLDKGQGGRYYDAGQGNNDDDDNDDDSDDSY</sequence>
<dbReference type="PANTHER" id="PTHR10903:SF135">
    <property type="entry name" value="TRANSLOCASE OF CHLOROPLAST 120, CHLOROPLASTIC-RELATED"/>
    <property type="match status" value="1"/>
</dbReference>
<evidence type="ECO:0000256" key="2">
    <source>
        <dbReference type="ARBA" id="ARBA00004167"/>
    </source>
</evidence>
<dbReference type="Proteomes" id="UP000750711">
    <property type="component" value="Unassembled WGS sequence"/>
</dbReference>
<comment type="caution">
    <text evidence="18">The sequence shown here is derived from an EMBL/GenBank/DDBJ whole genome shotgun (WGS) entry which is preliminary data.</text>
</comment>
<evidence type="ECO:0000256" key="11">
    <source>
        <dbReference type="ARBA" id="ARBA00022927"/>
    </source>
</evidence>
<organism evidence="18 19">
    <name type="scientific">Trichoglossum hirsutum</name>
    <dbReference type="NCBI Taxonomy" id="265104"/>
    <lineage>
        <taxon>Eukaryota</taxon>
        <taxon>Fungi</taxon>
        <taxon>Dikarya</taxon>
        <taxon>Ascomycota</taxon>
        <taxon>Pezizomycotina</taxon>
        <taxon>Geoglossomycetes</taxon>
        <taxon>Geoglossales</taxon>
        <taxon>Geoglossaceae</taxon>
        <taxon>Trichoglossum</taxon>
    </lineage>
</organism>
<reference evidence="18" key="1">
    <citation type="submission" date="2021-03" db="EMBL/GenBank/DDBJ databases">
        <title>Comparative genomics and phylogenomic investigation of the class Geoglossomycetes provide insights into ecological specialization and systematics.</title>
        <authorList>
            <person name="Melie T."/>
            <person name="Pirro S."/>
            <person name="Miller A.N."/>
            <person name="Quandt A."/>
        </authorList>
    </citation>
    <scope>NUCLEOTIDE SEQUENCE</scope>
    <source>
        <strain evidence="18">CAQ_001_2017</strain>
    </source>
</reference>
<keyword evidence="8" id="KW-0378">Hydrolase</keyword>
<dbReference type="AlphaFoldDB" id="A0A9P8LF90"/>
<evidence type="ECO:0000256" key="3">
    <source>
        <dbReference type="ARBA" id="ARBA00022448"/>
    </source>
</evidence>
<keyword evidence="4" id="KW-0150">Chloroplast</keyword>
<evidence type="ECO:0000256" key="15">
    <source>
        <dbReference type="SAM" id="Coils"/>
    </source>
</evidence>
<comment type="subcellular location">
    <subcellularLocation>
        <location evidence="2">Membrane</location>
        <topology evidence="2">Single-pass membrane protein</topology>
    </subcellularLocation>
    <subcellularLocation>
        <location evidence="14">Plastid</location>
        <location evidence="14">Chloroplast outer membrane</location>
    </subcellularLocation>
</comment>
<dbReference type="EMBL" id="JAGHQM010000255">
    <property type="protein sequence ID" value="KAH0563088.1"/>
    <property type="molecule type" value="Genomic_DNA"/>
</dbReference>
<keyword evidence="6" id="KW-0812">Transmembrane</keyword>
<evidence type="ECO:0000256" key="12">
    <source>
        <dbReference type="ARBA" id="ARBA00022989"/>
    </source>
</evidence>
<feature type="region of interest" description="Disordered" evidence="16">
    <location>
        <begin position="210"/>
        <end position="238"/>
    </location>
</feature>
<evidence type="ECO:0000256" key="16">
    <source>
        <dbReference type="SAM" id="MobiDB-lite"/>
    </source>
</evidence>
<keyword evidence="3" id="KW-0813">Transport</keyword>
<name>A0A9P8LF90_9PEZI</name>
<dbReference type="GO" id="GO:0016787">
    <property type="term" value="F:hydrolase activity"/>
    <property type="evidence" value="ECO:0007669"/>
    <property type="project" value="UniProtKB-KW"/>
</dbReference>
<protein>
    <recommendedName>
        <fullName evidence="17">G domain-containing protein</fullName>
    </recommendedName>
</protein>
<evidence type="ECO:0000256" key="4">
    <source>
        <dbReference type="ARBA" id="ARBA00022528"/>
    </source>
</evidence>
<keyword evidence="12" id="KW-1133">Transmembrane helix</keyword>
<dbReference type="InterPro" id="IPR006073">
    <property type="entry name" value="GTP-bd"/>
</dbReference>
<evidence type="ECO:0000256" key="5">
    <source>
        <dbReference type="ARBA" id="ARBA00022640"/>
    </source>
</evidence>
<dbReference type="GO" id="GO:0016020">
    <property type="term" value="C:membrane"/>
    <property type="evidence" value="ECO:0007669"/>
    <property type="project" value="UniProtKB-SubCell"/>
</dbReference>
<evidence type="ECO:0000256" key="7">
    <source>
        <dbReference type="ARBA" id="ARBA00022723"/>
    </source>
</evidence>
<keyword evidence="13" id="KW-0472">Membrane</keyword>
<feature type="domain" description="G" evidence="17">
    <location>
        <begin position="246"/>
        <end position="309"/>
    </location>
</feature>
<keyword evidence="9" id="KW-1002">Plastid outer membrane</keyword>
<evidence type="ECO:0000256" key="6">
    <source>
        <dbReference type="ARBA" id="ARBA00022692"/>
    </source>
</evidence>
<evidence type="ECO:0000313" key="19">
    <source>
        <dbReference type="Proteomes" id="UP000750711"/>
    </source>
</evidence>